<organism evidence="1 2">
    <name type="scientific">Pandoravirus inopinatum</name>
    <dbReference type="NCBI Taxonomy" id="1605721"/>
    <lineage>
        <taxon>Viruses</taxon>
        <taxon>Pandoravirus</taxon>
    </lineage>
</organism>
<protein>
    <submittedName>
        <fullName evidence="1">Uncharacterized protein</fullName>
    </submittedName>
</protein>
<reference evidence="1 2" key="1">
    <citation type="journal article" date="2015" name="Parasitol. Res.">
        <title>Viruses in close associations with free-living amoebae.</title>
        <authorList>
            <person name="Scheid P."/>
        </authorList>
    </citation>
    <scope>NUCLEOTIDE SEQUENCE [LARGE SCALE GENOMIC DNA]</scope>
    <source>
        <strain evidence="1">KlaHel</strain>
    </source>
</reference>
<dbReference type="EMBL" id="KP136319">
    <property type="protein sequence ID" value="AJF97147.1"/>
    <property type="molecule type" value="Genomic_DNA"/>
</dbReference>
<sequence>MQDATFSHSLYGPVGMALLEADGPSLDEVANVLALPKRIEGTEEPLVDDDSTTAEPTASAYVRTIDPPCRLLPPGSAYDAAYDFYALDTDTMEFAENVPEPYRTVMQSGTTTTAYDARQLIKGVKINANTQDLPLGSRAYVLNTEKGVCALDRRQYVDLRQRAREAWWVPMGKNRSMTKCCGKRQWTNWPSGCPSLRSPSVLLPTTARGAL</sequence>
<evidence type="ECO:0000313" key="1">
    <source>
        <dbReference type="EMBL" id="AJF97147.1"/>
    </source>
</evidence>
<name>A0A0B5JC49_9VIRU</name>
<proteinExistence type="predicted"/>
<accession>A0A0B5JC49</accession>
<dbReference type="RefSeq" id="YP_009119382.1">
    <property type="nucleotide sequence ID" value="NC_026440.1"/>
</dbReference>
<dbReference type="KEGG" id="vg:23462064"/>
<evidence type="ECO:0000313" key="2">
    <source>
        <dbReference type="Proteomes" id="UP000202511"/>
    </source>
</evidence>
<dbReference type="GeneID" id="23462064"/>
<dbReference type="Proteomes" id="UP000202511">
    <property type="component" value="Segment"/>
</dbReference>